<name>A0A6A6TD95_9PLEO</name>
<sequence length="122" mass="12682">MRPTLLLLPVLPLAFAAPPSSPRITNLQFSGTGCPNDSGSVKSGSGTLGDSASFTFSQLKGSDSDNCQLHIIASGASQGWQVAVKSVDYQGNVHLKTGSSLDTITQVYWSENASATVCAYSL</sequence>
<protein>
    <submittedName>
        <fullName evidence="2">Uncharacterized protein</fullName>
    </submittedName>
</protein>
<proteinExistence type="predicted"/>
<dbReference type="PROSITE" id="PS51257">
    <property type="entry name" value="PROKAR_LIPOPROTEIN"/>
    <property type="match status" value="1"/>
</dbReference>
<evidence type="ECO:0000313" key="3">
    <source>
        <dbReference type="Proteomes" id="UP000799324"/>
    </source>
</evidence>
<evidence type="ECO:0000256" key="1">
    <source>
        <dbReference type="SAM" id="SignalP"/>
    </source>
</evidence>
<organism evidence="2 3">
    <name type="scientific">Lophiostoma macrostomum CBS 122681</name>
    <dbReference type="NCBI Taxonomy" id="1314788"/>
    <lineage>
        <taxon>Eukaryota</taxon>
        <taxon>Fungi</taxon>
        <taxon>Dikarya</taxon>
        <taxon>Ascomycota</taxon>
        <taxon>Pezizomycotina</taxon>
        <taxon>Dothideomycetes</taxon>
        <taxon>Pleosporomycetidae</taxon>
        <taxon>Pleosporales</taxon>
        <taxon>Lophiostomataceae</taxon>
        <taxon>Lophiostoma</taxon>
    </lineage>
</organism>
<keyword evidence="3" id="KW-1185">Reference proteome</keyword>
<feature type="signal peptide" evidence="1">
    <location>
        <begin position="1"/>
        <end position="16"/>
    </location>
</feature>
<dbReference type="AlphaFoldDB" id="A0A6A6TD95"/>
<gene>
    <name evidence="2" type="ORF">K491DRAFT_691298</name>
</gene>
<dbReference type="OrthoDB" id="3786236at2759"/>
<dbReference type="InterPro" id="IPR025649">
    <property type="entry name" value="DUF4360"/>
</dbReference>
<dbReference type="EMBL" id="MU004327">
    <property type="protein sequence ID" value="KAF2657281.1"/>
    <property type="molecule type" value="Genomic_DNA"/>
</dbReference>
<reference evidence="2" key="1">
    <citation type="journal article" date="2020" name="Stud. Mycol.">
        <title>101 Dothideomycetes genomes: a test case for predicting lifestyles and emergence of pathogens.</title>
        <authorList>
            <person name="Haridas S."/>
            <person name="Albert R."/>
            <person name="Binder M."/>
            <person name="Bloem J."/>
            <person name="Labutti K."/>
            <person name="Salamov A."/>
            <person name="Andreopoulos B."/>
            <person name="Baker S."/>
            <person name="Barry K."/>
            <person name="Bills G."/>
            <person name="Bluhm B."/>
            <person name="Cannon C."/>
            <person name="Castanera R."/>
            <person name="Culley D."/>
            <person name="Daum C."/>
            <person name="Ezra D."/>
            <person name="Gonzalez J."/>
            <person name="Henrissat B."/>
            <person name="Kuo A."/>
            <person name="Liang C."/>
            <person name="Lipzen A."/>
            <person name="Lutzoni F."/>
            <person name="Magnuson J."/>
            <person name="Mondo S."/>
            <person name="Nolan M."/>
            <person name="Ohm R."/>
            <person name="Pangilinan J."/>
            <person name="Park H.-J."/>
            <person name="Ramirez L."/>
            <person name="Alfaro M."/>
            <person name="Sun H."/>
            <person name="Tritt A."/>
            <person name="Yoshinaga Y."/>
            <person name="Zwiers L.-H."/>
            <person name="Turgeon B."/>
            <person name="Goodwin S."/>
            <person name="Spatafora J."/>
            <person name="Crous P."/>
            <person name="Grigoriev I."/>
        </authorList>
    </citation>
    <scope>NUCLEOTIDE SEQUENCE</scope>
    <source>
        <strain evidence="2">CBS 122681</strain>
    </source>
</reference>
<dbReference type="Pfam" id="PF14273">
    <property type="entry name" value="DUF4360"/>
    <property type="match status" value="1"/>
</dbReference>
<dbReference type="Proteomes" id="UP000799324">
    <property type="component" value="Unassembled WGS sequence"/>
</dbReference>
<dbReference type="PANTHER" id="PTHR38847:SF1">
    <property type="entry name" value="PSEUDOURIDINE SYNTHASE RSUA_RLUA-LIKE DOMAIN-CONTAINING PROTEIN"/>
    <property type="match status" value="1"/>
</dbReference>
<dbReference type="PANTHER" id="PTHR38847">
    <property type="match status" value="1"/>
</dbReference>
<feature type="chain" id="PRO_5025579856" evidence="1">
    <location>
        <begin position="17"/>
        <end position="122"/>
    </location>
</feature>
<accession>A0A6A6TD95</accession>
<keyword evidence="1" id="KW-0732">Signal</keyword>
<evidence type="ECO:0000313" key="2">
    <source>
        <dbReference type="EMBL" id="KAF2657281.1"/>
    </source>
</evidence>